<sequence>MACFSGHHVVKHTTFPECILEIRYNSRLNLVAVDVRNGQTTRGLLRCTELCGIKVRAYEPLPRHCATGVIKDVDTTLTDEEITNNLSFVYLGLVRHPVTPFQKKPVQCRKCCRYGHREASYKHSPVCKRCGNTHEDRDSCTAQEKCRGVTGLSDNKSGNTVAGRQQHVARLLLLPQCDRVAGNTTFPCCRIELSNCCLSVTGP</sequence>
<reference evidence="1 2" key="1">
    <citation type="journal article" date="2020" name="Cell">
        <title>Large-Scale Comparative Analyses of Tick Genomes Elucidate Their Genetic Diversity and Vector Capacities.</title>
        <authorList>
            <consortium name="Tick Genome and Microbiome Consortium (TIGMIC)"/>
            <person name="Jia N."/>
            <person name="Wang J."/>
            <person name="Shi W."/>
            <person name="Du L."/>
            <person name="Sun Y."/>
            <person name="Zhan W."/>
            <person name="Jiang J.F."/>
            <person name="Wang Q."/>
            <person name="Zhang B."/>
            <person name="Ji P."/>
            <person name="Bell-Sakyi L."/>
            <person name="Cui X.M."/>
            <person name="Yuan T.T."/>
            <person name="Jiang B.G."/>
            <person name="Yang W.F."/>
            <person name="Lam T.T."/>
            <person name="Chang Q.C."/>
            <person name="Ding S.J."/>
            <person name="Wang X.J."/>
            <person name="Zhu J.G."/>
            <person name="Ruan X.D."/>
            <person name="Zhao L."/>
            <person name="Wei J.T."/>
            <person name="Ye R.Z."/>
            <person name="Que T.C."/>
            <person name="Du C.H."/>
            <person name="Zhou Y.H."/>
            <person name="Cheng J.X."/>
            <person name="Dai P.F."/>
            <person name="Guo W.B."/>
            <person name="Han X.H."/>
            <person name="Huang E.J."/>
            <person name="Li L.F."/>
            <person name="Wei W."/>
            <person name="Gao Y.C."/>
            <person name="Liu J.Z."/>
            <person name="Shao H.Z."/>
            <person name="Wang X."/>
            <person name="Wang C.C."/>
            <person name="Yang T.C."/>
            <person name="Huo Q.B."/>
            <person name="Li W."/>
            <person name="Chen H.Y."/>
            <person name="Chen S.E."/>
            <person name="Zhou L.G."/>
            <person name="Ni X.B."/>
            <person name="Tian J.H."/>
            <person name="Sheng Y."/>
            <person name="Liu T."/>
            <person name="Pan Y.S."/>
            <person name="Xia L.Y."/>
            <person name="Li J."/>
            <person name="Zhao F."/>
            <person name="Cao W.C."/>
        </authorList>
    </citation>
    <scope>NUCLEOTIDE SEQUENCE [LARGE SCALE GENOMIC DNA]</scope>
    <source>
        <strain evidence="1">Iper-2018</strain>
    </source>
</reference>
<gene>
    <name evidence="1" type="ORF">HPB47_004605</name>
</gene>
<comment type="caution">
    <text evidence="1">The sequence shown here is derived from an EMBL/GenBank/DDBJ whole genome shotgun (WGS) entry which is preliminary data.</text>
</comment>
<accession>A0AC60PG27</accession>
<evidence type="ECO:0000313" key="1">
    <source>
        <dbReference type="EMBL" id="KAG0418769.1"/>
    </source>
</evidence>
<evidence type="ECO:0000313" key="2">
    <source>
        <dbReference type="Proteomes" id="UP000805193"/>
    </source>
</evidence>
<dbReference type="EMBL" id="JABSTQ010010702">
    <property type="protein sequence ID" value="KAG0418769.1"/>
    <property type="molecule type" value="Genomic_DNA"/>
</dbReference>
<keyword evidence="2" id="KW-1185">Reference proteome</keyword>
<protein>
    <submittedName>
        <fullName evidence="1">Uncharacterized protein</fullName>
    </submittedName>
</protein>
<dbReference type="Proteomes" id="UP000805193">
    <property type="component" value="Unassembled WGS sequence"/>
</dbReference>
<organism evidence="1 2">
    <name type="scientific">Ixodes persulcatus</name>
    <name type="common">Taiga tick</name>
    <dbReference type="NCBI Taxonomy" id="34615"/>
    <lineage>
        <taxon>Eukaryota</taxon>
        <taxon>Metazoa</taxon>
        <taxon>Ecdysozoa</taxon>
        <taxon>Arthropoda</taxon>
        <taxon>Chelicerata</taxon>
        <taxon>Arachnida</taxon>
        <taxon>Acari</taxon>
        <taxon>Parasitiformes</taxon>
        <taxon>Ixodida</taxon>
        <taxon>Ixodoidea</taxon>
        <taxon>Ixodidae</taxon>
        <taxon>Ixodinae</taxon>
        <taxon>Ixodes</taxon>
    </lineage>
</organism>
<name>A0AC60PG27_IXOPE</name>
<proteinExistence type="predicted"/>